<dbReference type="GO" id="GO:0003723">
    <property type="term" value="F:RNA binding"/>
    <property type="evidence" value="ECO:0007669"/>
    <property type="project" value="InterPro"/>
</dbReference>
<keyword evidence="4 6" id="KW-0863">Zinc-finger</keyword>
<dbReference type="Pfam" id="PF13041">
    <property type="entry name" value="PPR_2"/>
    <property type="match status" value="1"/>
</dbReference>
<protein>
    <submittedName>
        <fullName evidence="11">Pentatricopeptide repeat-containing protein</fullName>
    </submittedName>
</protein>
<dbReference type="OrthoDB" id="2020758at2759"/>
<keyword evidence="3" id="KW-0677">Repeat</keyword>
<accession>A0A9E7HQX1</accession>
<evidence type="ECO:0000256" key="1">
    <source>
        <dbReference type="ARBA" id="ARBA00009085"/>
    </source>
</evidence>
<feature type="region of interest" description="Disordered" evidence="8">
    <location>
        <begin position="1087"/>
        <end position="1106"/>
    </location>
</feature>
<dbReference type="EMBL" id="CP097510">
    <property type="protein sequence ID" value="URE37885.1"/>
    <property type="molecule type" value="Genomic_DNA"/>
</dbReference>
<feature type="region of interest" description="Disordered" evidence="8">
    <location>
        <begin position="811"/>
        <end position="892"/>
    </location>
</feature>
<feature type="repeat" description="PPR" evidence="7">
    <location>
        <begin position="1371"/>
        <end position="1405"/>
    </location>
</feature>
<dbReference type="InterPro" id="IPR013083">
    <property type="entry name" value="Znf_RING/FYVE/PHD"/>
</dbReference>
<dbReference type="Gene3D" id="1.25.40.10">
    <property type="entry name" value="Tetratricopeptide repeat domain"/>
    <property type="match status" value="4"/>
</dbReference>
<dbReference type="Pfam" id="PF00443">
    <property type="entry name" value="UCH"/>
    <property type="match status" value="1"/>
</dbReference>
<dbReference type="Pfam" id="PF20430">
    <property type="entry name" value="Eplus_motif"/>
    <property type="match status" value="1"/>
</dbReference>
<feature type="region of interest" description="Disordered" evidence="8">
    <location>
        <begin position="81"/>
        <end position="104"/>
    </location>
</feature>
<feature type="domain" description="UBP-type" evidence="10">
    <location>
        <begin position="72"/>
        <end position="185"/>
    </location>
</feature>
<dbReference type="PANTHER" id="PTHR47926">
    <property type="entry name" value="PENTATRICOPEPTIDE REPEAT-CONTAINING PROTEIN"/>
    <property type="match status" value="1"/>
</dbReference>
<dbReference type="PROSITE" id="PS00972">
    <property type="entry name" value="USP_1"/>
    <property type="match status" value="1"/>
</dbReference>
<dbReference type="InterPro" id="IPR018200">
    <property type="entry name" value="USP_CS"/>
</dbReference>
<feature type="compositionally biased region" description="Polar residues" evidence="8">
    <location>
        <begin position="825"/>
        <end position="851"/>
    </location>
</feature>
<dbReference type="InterPro" id="IPR001607">
    <property type="entry name" value="Znf_UBP"/>
</dbReference>
<feature type="region of interest" description="Disordered" evidence="8">
    <location>
        <begin position="1"/>
        <end position="36"/>
    </location>
</feature>
<dbReference type="InterPro" id="IPR038765">
    <property type="entry name" value="Papain-like_cys_pep_sf"/>
</dbReference>
<dbReference type="InterPro" id="IPR046849">
    <property type="entry name" value="E2_motif"/>
</dbReference>
<feature type="region of interest" description="Disordered" evidence="8">
    <location>
        <begin position="1117"/>
        <end position="1139"/>
    </location>
</feature>
<feature type="domain" description="USP" evidence="9">
    <location>
        <begin position="207"/>
        <end position="1060"/>
    </location>
</feature>
<feature type="region of interest" description="Disordered" evidence="8">
    <location>
        <begin position="367"/>
        <end position="409"/>
    </location>
</feature>
<dbReference type="PROSITE" id="PS50235">
    <property type="entry name" value="USP_3"/>
    <property type="match status" value="1"/>
</dbReference>
<dbReference type="InterPro" id="IPR011990">
    <property type="entry name" value="TPR-like_helical_dom_sf"/>
</dbReference>
<dbReference type="InterPro" id="IPR002885">
    <property type="entry name" value="PPR_rpt"/>
</dbReference>
<dbReference type="InterPro" id="IPR046848">
    <property type="entry name" value="E_motif"/>
</dbReference>
<dbReference type="Gene3D" id="3.30.40.10">
    <property type="entry name" value="Zinc/RING finger domain, C3HC4 (zinc finger)"/>
    <property type="match status" value="1"/>
</dbReference>
<feature type="compositionally biased region" description="Polar residues" evidence="8">
    <location>
        <begin position="417"/>
        <end position="429"/>
    </location>
</feature>
<dbReference type="InterPro" id="IPR046960">
    <property type="entry name" value="PPR_At4g14850-like_plant"/>
</dbReference>
<dbReference type="FunFam" id="1.25.40.10:FF:000366">
    <property type="entry name" value="Pentatricopeptide (PPR) repeat-containing protein"/>
    <property type="match status" value="1"/>
</dbReference>
<dbReference type="GO" id="GO:0004843">
    <property type="term" value="F:cysteine-type deubiquitinase activity"/>
    <property type="evidence" value="ECO:0007669"/>
    <property type="project" value="InterPro"/>
</dbReference>
<feature type="region of interest" description="Disordered" evidence="8">
    <location>
        <begin position="416"/>
        <end position="435"/>
    </location>
</feature>
<dbReference type="SUPFAM" id="SSF54001">
    <property type="entry name" value="Cysteine proteinases"/>
    <property type="match status" value="1"/>
</dbReference>
<keyword evidence="2" id="KW-0479">Metal-binding</keyword>
<comment type="similarity">
    <text evidence="1">Belongs to the peptidase C19 family.</text>
</comment>
<feature type="compositionally biased region" description="Basic and acidic residues" evidence="8">
    <location>
        <begin position="872"/>
        <end position="892"/>
    </location>
</feature>
<reference evidence="11" key="1">
    <citation type="submission" date="2022-05" db="EMBL/GenBank/DDBJ databases">
        <title>The Musa troglodytarum L. genome provides insights into the mechanism of non-climacteric behaviour and enrichment of carotenoids.</title>
        <authorList>
            <person name="Wang J."/>
        </authorList>
    </citation>
    <scope>NUCLEOTIDE SEQUENCE</scope>
    <source>
        <tissue evidence="11">Leaf</tissue>
    </source>
</reference>
<evidence type="ECO:0000256" key="6">
    <source>
        <dbReference type="PROSITE-ProRule" id="PRU00502"/>
    </source>
</evidence>
<evidence type="ECO:0000256" key="2">
    <source>
        <dbReference type="ARBA" id="ARBA00022723"/>
    </source>
</evidence>
<feature type="compositionally biased region" description="Basic residues" evidence="8">
    <location>
        <begin position="86"/>
        <end position="96"/>
    </location>
</feature>
<evidence type="ECO:0000313" key="12">
    <source>
        <dbReference type="Proteomes" id="UP001055439"/>
    </source>
</evidence>
<dbReference type="NCBIfam" id="TIGR00756">
    <property type="entry name" value="PPR"/>
    <property type="match status" value="3"/>
</dbReference>
<feature type="compositionally biased region" description="Pro residues" evidence="8">
    <location>
        <begin position="1127"/>
        <end position="1136"/>
    </location>
</feature>
<feature type="compositionally biased region" description="Basic residues" evidence="8">
    <location>
        <begin position="380"/>
        <end position="396"/>
    </location>
</feature>
<name>A0A9E7HQX1_9LILI</name>
<dbReference type="GO" id="GO:0016579">
    <property type="term" value="P:protein deubiquitination"/>
    <property type="evidence" value="ECO:0007669"/>
    <property type="project" value="InterPro"/>
</dbReference>
<organism evidence="11 12">
    <name type="scientific">Musa troglodytarum</name>
    <name type="common">fe'i banana</name>
    <dbReference type="NCBI Taxonomy" id="320322"/>
    <lineage>
        <taxon>Eukaryota</taxon>
        <taxon>Viridiplantae</taxon>
        <taxon>Streptophyta</taxon>
        <taxon>Embryophyta</taxon>
        <taxon>Tracheophyta</taxon>
        <taxon>Spermatophyta</taxon>
        <taxon>Magnoliopsida</taxon>
        <taxon>Liliopsida</taxon>
        <taxon>Zingiberales</taxon>
        <taxon>Musaceae</taxon>
        <taxon>Musa</taxon>
    </lineage>
</organism>
<dbReference type="Pfam" id="PF14432">
    <property type="entry name" value="DYW_deaminase"/>
    <property type="match status" value="1"/>
</dbReference>
<dbReference type="Pfam" id="PF02148">
    <property type="entry name" value="zf-UBP"/>
    <property type="match status" value="1"/>
</dbReference>
<sequence length="1779" mass="196216">MGKKMKTKARNPRKVHPRAPSGSAQLIVGTTDPKEDGEYVNLRHEEQCGHSGKGSAEMNRILSEILSSKVAVACEHCREEPTAKRGGGKKGKHQKKREGAVKNSETGPESHLIWVCLDCNRYFCGGAVSDSVPYGHARRHSKQERHACVVRLDNPTIGWCFSCSLAVCVELPHVVADAGEVKLEDGRVEGGGIEPSTPEGSKGYKIRGLSNLGNTCFFNSVMQNLLSIDMLWHYMVNLDRPIGPLTMALKKLFDETRGGTDSKSVLSPKNLFGCISSKAPQFRGYQQQDSHELLRCLLDGLYVEERSSDKTQHSWNDQKMAASDLGNTVVDNIFGGQLSSTICCVECGHTSIVHEPFLDLSLPVPSKRITSKKAPPPPPKRSKPPLKERNKSRRFREKGSARGSVVMEQYRLEERVTSSVECSESSGNASKPEENADLILKDSDKSNHLSAAPGTEQNIASEAEDSSWMDYLAEPTMTPDALDLGSQTCGNSILHFSESGQIFQSENNITVESEVDNSPKELMVSSDSCGENPSRNDISSSCAYDSGVILLPYDVLDRTTNAMIGVTSQNPDNMSSSDNLMKEPSVQAASIVDSEQAEVDFDGFGDLFNEPEVTSELNRDIGMAEEMAVTLWANNSSESNQEEVDDSNAQVSIESCLVLFTSVELLSDEDAWYCEHCSEVLSNEMNTDRTSKSQTLATRGQSDIMKPCVDEDQGTSENVSSNLHVDCLNSTDSKELGTRETESTFVDIELHRQRPDTDLESLDIVGETEKMRCKNGEIITGSNIMMPGSIMCDQISKPIVVLEDQELVDSGFDNQTTSGKEDVPTSGQALGNTLTSSPGNTGASLSNSCRNDNLDVNHVPKKGSNYLSQTHPGKDRRVKKEEPTKRKVKRDATKKILINRTPPILTIHLKRFSQDGRGRLTKLRGHVFFQEMLDLRPYLDSRREEEKKRCGGGADLKEKRKGGVVPRLATKSNGRRAAGSSERCKEEEKCMYRLLGVVEHSGSVSGGHYIAYVRGERDSGKAQKDKNLPSWFYASDAHVREASLSEVLKSFTMWFLDGVGTVLNDIDKFEPPDPPTLRRPTPCLAGAPAAGNMDASSNPSAISALPRTPVTVMASRPIAKSRLSKPKPSPPSPSPSPARTECHLISIIHSSKFAFQLKQVHGRVLRLRLPLTARLAAQLVSAACSPHLREVPYALALLRHSPPSPPVFDALVRALASCSLFSAALSHFALITRSGFRPSRLAFPFALKSAAALPSPRHATCLHAAAAKSGLDLDLFVRTSIVDMYVKLGLAECALMVFDDTPGWHKASSVLLWNVSINGCCLSGDLEVARSLFESMPVRSVASWNSLIQGYMRQGDAQSAVELFHQMTQKNVVSWTTMVAGFLRLDEYEQGLGFFEKMLDSGVQPNEFTISSALSACARMGALERGIRIHDFALKSGFRENGVIGTALVDMYSKCGKIELAAQVFDVMNRRDLLTWTSMILGWAIHGHWAKALRCFEEMKCECIEPDEAVFLAMLMACSHSGKVERGLQIFDSMRFEYKIEPTIKHYTCMVDLFGRAGRLNDAMSLMKAMPMEPDFVLWGAFFNACRANKNVELAEVAAEKLLNFRPKHQGTFIFLSNMYTGAGRWDDAEKVRTVMKDSGIERLPGWSYIEVEGGGHHFVAGDRSHPRSKEIYGKLEELSTRAKEQGYEPDTDWVLHNIEDEDKEESLGCHSEKLALALGLLSTPNGADIRIVKNLRVCGDCHLLMKYASKLCNKVIILRDIKRFHHFKDGRCSCGDYW</sequence>
<dbReference type="GO" id="GO:0009451">
    <property type="term" value="P:RNA modification"/>
    <property type="evidence" value="ECO:0007669"/>
    <property type="project" value="InterPro"/>
</dbReference>
<dbReference type="GO" id="GO:0008270">
    <property type="term" value="F:zinc ion binding"/>
    <property type="evidence" value="ECO:0007669"/>
    <property type="project" value="UniProtKB-KW"/>
</dbReference>
<evidence type="ECO:0000259" key="10">
    <source>
        <dbReference type="PROSITE" id="PS50271"/>
    </source>
</evidence>
<evidence type="ECO:0000256" key="3">
    <source>
        <dbReference type="ARBA" id="ARBA00022737"/>
    </source>
</evidence>
<dbReference type="PROSITE" id="PS50271">
    <property type="entry name" value="ZF_UBP"/>
    <property type="match status" value="1"/>
</dbReference>
<evidence type="ECO:0000259" key="9">
    <source>
        <dbReference type="PROSITE" id="PS50235"/>
    </source>
</evidence>
<dbReference type="PANTHER" id="PTHR47926:SF492">
    <property type="entry name" value="DYW DOMAIN-CONTAINING PROTEIN"/>
    <property type="match status" value="1"/>
</dbReference>
<dbReference type="Proteomes" id="UP001055439">
    <property type="component" value="Chromosome 8"/>
</dbReference>
<evidence type="ECO:0000256" key="5">
    <source>
        <dbReference type="ARBA" id="ARBA00022833"/>
    </source>
</evidence>
<dbReference type="Gene3D" id="3.90.70.10">
    <property type="entry name" value="Cysteine proteinases"/>
    <property type="match status" value="2"/>
</dbReference>
<dbReference type="PROSITE" id="PS00973">
    <property type="entry name" value="USP_2"/>
    <property type="match status" value="1"/>
</dbReference>
<proteinExistence type="inferred from homology"/>
<dbReference type="InterPro" id="IPR032867">
    <property type="entry name" value="DYW_dom"/>
</dbReference>
<dbReference type="Pfam" id="PF20431">
    <property type="entry name" value="E_motif"/>
    <property type="match status" value="1"/>
</dbReference>
<feature type="compositionally biased region" description="Basic residues" evidence="8">
    <location>
        <begin position="1"/>
        <end position="17"/>
    </location>
</feature>
<evidence type="ECO:0000256" key="8">
    <source>
        <dbReference type="SAM" id="MobiDB-lite"/>
    </source>
</evidence>
<dbReference type="SUPFAM" id="SSF57850">
    <property type="entry name" value="RING/U-box"/>
    <property type="match status" value="1"/>
</dbReference>
<dbReference type="SUPFAM" id="SSF48452">
    <property type="entry name" value="TPR-like"/>
    <property type="match status" value="1"/>
</dbReference>
<gene>
    <name evidence="11" type="ORF">MUK42_06272</name>
</gene>
<dbReference type="PROSITE" id="PS51375">
    <property type="entry name" value="PPR"/>
    <property type="match status" value="3"/>
</dbReference>
<evidence type="ECO:0000256" key="4">
    <source>
        <dbReference type="ARBA" id="ARBA00022771"/>
    </source>
</evidence>
<dbReference type="Pfam" id="PF01535">
    <property type="entry name" value="PPR"/>
    <property type="match status" value="5"/>
</dbReference>
<dbReference type="InterPro" id="IPR028889">
    <property type="entry name" value="USP"/>
</dbReference>
<feature type="repeat" description="PPR" evidence="7">
    <location>
        <begin position="1472"/>
        <end position="1506"/>
    </location>
</feature>
<dbReference type="FunFam" id="1.25.40.10:FF:000031">
    <property type="entry name" value="Pentatricopeptide repeat-containing protein mitochondrial"/>
    <property type="match status" value="1"/>
</dbReference>
<feature type="repeat" description="PPR" evidence="7">
    <location>
        <begin position="1340"/>
        <end position="1370"/>
    </location>
</feature>
<evidence type="ECO:0000313" key="11">
    <source>
        <dbReference type="EMBL" id="URE37885.1"/>
    </source>
</evidence>
<evidence type="ECO:0000256" key="7">
    <source>
        <dbReference type="PROSITE-ProRule" id="PRU00708"/>
    </source>
</evidence>
<keyword evidence="5" id="KW-0862">Zinc</keyword>
<dbReference type="InterPro" id="IPR001394">
    <property type="entry name" value="Peptidase_C19_UCH"/>
</dbReference>
<keyword evidence="12" id="KW-1185">Reference proteome</keyword>